<keyword evidence="2" id="KW-1185">Reference proteome</keyword>
<accession>A0AC61NI48</accession>
<protein>
    <submittedName>
        <fullName evidence="1">Phage major capsid protein</fullName>
    </submittedName>
</protein>
<dbReference type="Proteomes" id="UP000826212">
    <property type="component" value="Chromosome"/>
</dbReference>
<sequence>MRTSQAIKKEITDLRATLQPLAKRVAELNDDEKKQFDDGTVQLKALNEELQRTEQAEDIIRAAAGASTQTISTQDDNDLRSYSFARALRIAAGDTPLDGIEREMDQEAKKEATAQGKSFNGVSIPHRILSQGRALPSQNTTEPGAGQELITEEAGSFLMELRNKMILSQLGATYLTGLQGDLPLIDGAGFEASWIDESKGIDAGKMKTTKRVLQPKMMACAGSISRKLLVQTNNVAEQIVRQNLTDAMAYGIQTAAFNGAGDKEPLGILNTDGIQAHSLGSNGDRLSWDDIVKLETLISQMNADIGNLAYITNAKVRGYLKTKLKADAVAGYIWDKNLVNGYNAHVTNSLPSNLSKGSGQNLSSMIFGNFADLYIGSWGGIDLISDPYTAASQNAIKLFIHSMHDITVRRKESFAVCKDIITL</sequence>
<reference evidence="1" key="1">
    <citation type="submission" date="2021-08" db="EMBL/GenBank/DDBJ databases">
        <title>Novel anaerobic bacterium isolated from sea squirt in East Sea, Republic of Korea.</title>
        <authorList>
            <person name="Nguyen T.H."/>
            <person name="Li Z."/>
            <person name="Lee Y.-J."/>
            <person name="Ko J."/>
            <person name="Kim S.-G."/>
        </authorList>
    </citation>
    <scope>NUCLEOTIDE SEQUENCE</scope>
    <source>
        <strain evidence="1">KCTC 25031</strain>
    </source>
</reference>
<proteinExistence type="predicted"/>
<organism evidence="1 2">
    <name type="scientific">Halosquirtibacter laminarini</name>
    <dbReference type="NCBI Taxonomy" id="3374600"/>
    <lineage>
        <taxon>Bacteria</taxon>
        <taxon>Pseudomonadati</taxon>
        <taxon>Bacteroidota</taxon>
        <taxon>Bacteroidia</taxon>
        <taxon>Marinilabiliales</taxon>
        <taxon>Prolixibacteraceae</taxon>
        <taxon>Halosquirtibacter</taxon>
    </lineage>
</organism>
<evidence type="ECO:0000313" key="2">
    <source>
        <dbReference type="Proteomes" id="UP000826212"/>
    </source>
</evidence>
<name>A0AC61NI48_9BACT</name>
<evidence type="ECO:0000313" key="1">
    <source>
        <dbReference type="EMBL" id="QZE15358.1"/>
    </source>
</evidence>
<dbReference type="EMBL" id="CP081303">
    <property type="protein sequence ID" value="QZE15358.1"/>
    <property type="molecule type" value="Genomic_DNA"/>
</dbReference>
<gene>
    <name evidence="1" type="ORF">K4L44_05865</name>
</gene>